<sequence length="46" mass="5223">MVLDEIIQVQIGQNIGVHNQEILIEIQVFFGKNQSASGFQEFFSLI</sequence>
<proteinExistence type="predicted"/>
<protein>
    <submittedName>
        <fullName evidence="1">Uncharacterized protein</fullName>
    </submittedName>
</protein>
<reference evidence="1" key="1">
    <citation type="submission" date="2019-08" db="EMBL/GenBank/DDBJ databases">
        <authorList>
            <person name="Kucharzyk K."/>
            <person name="Murdoch R.W."/>
            <person name="Higgins S."/>
            <person name="Loffler F."/>
        </authorList>
    </citation>
    <scope>NUCLEOTIDE SEQUENCE</scope>
</reference>
<comment type="caution">
    <text evidence="1">The sequence shown here is derived from an EMBL/GenBank/DDBJ whole genome shotgun (WGS) entry which is preliminary data.</text>
</comment>
<evidence type="ECO:0000313" key="1">
    <source>
        <dbReference type="EMBL" id="MPN46161.1"/>
    </source>
</evidence>
<gene>
    <name evidence="1" type="ORF">SDC9_193744</name>
</gene>
<dbReference type="EMBL" id="VSSQ01106609">
    <property type="protein sequence ID" value="MPN46161.1"/>
    <property type="molecule type" value="Genomic_DNA"/>
</dbReference>
<name>A0A645I4E7_9ZZZZ</name>
<dbReference type="AlphaFoldDB" id="A0A645I4E7"/>
<accession>A0A645I4E7</accession>
<organism evidence="1">
    <name type="scientific">bioreactor metagenome</name>
    <dbReference type="NCBI Taxonomy" id="1076179"/>
    <lineage>
        <taxon>unclassified sequences</taxon>
        <taxon>metagenomes</taxon>
        <taxon>ecological metagenomes</taxon>
    </lineage>
</organism>